<reference evidence="1 2" key="1">
    <citation type="submission" date="2018-06" db="EMBL/GenBank/DDBJ databases">
        <title>Carbapenemase-producing Enterobacteriaceae present in wastewater treatment plant effluent and nearby surface waters in the US.</title>
        <authorList>
            <person name="Mathys D.A."/>
            <person name="Mollenkopf D.F."/>
            <person name="Feicht S.M."/>
            <person name="Adams R.J."/>
            <person name="Albers A.L."/>
            <person name="Stuever D.M."/>
            <person name="Daniels J.B."/>
            <person name="Wittum T.E."/>
        </authorList>
    </citation>
    <scope>NUCLEOTIDE SEQUENCE [LARGE SCALE GENOMIC DNA]</scope>
    <source>
        <strain evidence="1 2">GEO_47_Down_B</strain>
    </source>
</reference>
<evidence type="ECO:0000313" key="1">
    <source>
        <dbReference type="EMBL" id="RWT19497.1"/>
    </source>
</evidence>
<comment type="caution">
    <text evidence="1">The sequence shown here is derived from an EMBL/GenBank/DDBJ whole genome shotgun (WGS) entry which is preliminary data.</text>
</comment>
<dbReference type="AlphaFoldDB" id="A0A443VII0"/>
<name>A0A443VII0_RAOPL</name>
<proteinExistence type="predicted"/>
<dbReference type="RefSeq" id="WP_128320079.1">
    <property type="nucleotide sequence ID" value="NZ_CP172720.1"/>
</dbReference>
<dbReference type="InterPro" id="IPR026893">
    <property type="entry name" value="Tyr/Ser_Pase_IphP-type"/>
</dbReference>
<dbReference type="GO" id="GO:0004721">
    <property type="term" value="F:phosphoprotein phosphatase activity"/>
    <property type="evidence" value="ECO:0007669"/>
    <property type="project" value="InterPro"/>
</dbReference>
<organism evidence="1 2">
    <name type="scientific">Raoultella planticola</name>
    <name type="common">Klebsiella planticola</name>
    <dbReference type="NCBI Taxonomy" id="575"/>
    <lineage>
        <taxon>Bacteria</taxon>
        <taxon>Pseudomonadati</taxon>
        <taxon>Pseudomonadota</taxon>
        <taxon>Gammaproteobacteria</taxon>
        <taxon>Enterobacterales</taxon>
        <taxon>Enterobacteriaceae</taxon>
        <taxon>Klebsiella/Raoultella group</taxon>
        <taxon>Raoultella</taxon>
    </lineage>
</organism>
<dbReference type="Proteomes" id="UP000288843">
    <property type="component" value="Unassembled WGS sequence"/>
</dbReference>
<evidence type="ECO:0000313" key="2">
    <source>
        <dbReference type="Proteomes" id="UP000288843"/>
    </source>
</evidence>
<dbReference type="SUPFAM" id="SSF52799">
    <property type="entry name" value="(Phosphotyrosine protein) phosphatases II"/>
    <property type="match status" value="1"/>
</dbReference>
<dbReference type="Gene3D" id="3.90.190.10">
    <property type="entry name" value="Protein tyrosine phosphatase superfamily"/>
    <property type="match status" value="1"/>
</dbReference>
<sequence length="260" mass="28986">MTTYSRHPAFLSLQGGINFRDLGGLHTADGRRVRQGKLLRSGSLHQMTDEDLSRLDNLPVTRVIDYRDPYEVQRSPDRLNGRMRYLNAPANPLTPEVDAKVTELNAATLNAMSGEKFMLQLYRQLPFNNAAYRQLAGWLMQPADGALLQHCAVGKDRTGVGCALTLFALGCDTPTVMEEYLLTHGMLNQVESGLLGLLGDQLTPRGRQNLAEILTVHESYLAAALSAIHERYTSVDGWLEQEYQLTPDAREALRSRFLEG</sequence>
<accession>A0A443VII0</accession>
<dbReference type="InterPro" id="IPR029021">
    <property type="entry name" value="Prot-tyrosine_phosphatase-like"/>
</dbReference>
<dbReference type="EMBL" id="QKOX01000025">
    <property type="protein sequence ID" value="RWT19497.1"/>
    <property type="molecule type" value="Genomic_DNA"/>
</dbReference>
<gene>
    <name evidence="1" type="ORF">DN603_21070</name>
</gene>
<dbReference type="Pfam" id="PF13350">
    <property type="entry name" value="Y_phosphatase3"/>
    <property type="match status" value="1"/>
</dbReference>
<protein>
    <submittedName>
        <fullName evidence="1">Protein-tyrosine-phosphatase</fullName>
    </submittedName>
</protein>